<dbReference type="EMBL" id="CP058952">
    <property type="protein sequence ID" value="QLI80800.1"/>
    <property type="molecule type" value="Genomic_DNA"/>
</dbReference>
<dbReference type="Gene3D" id="1.10.3100.10">
    <property type="entry name" value="Putative cytoplasmic protein"/>
    <property type="match status" value="1"/>
</dbReference>
<dbReference type="Pfam" id="PF13560">
    <property type="entry name" value="HTH_31"/>
    <property type="match status" value="1"/>
</dbReference>
<dbReference type="RefSeq" id="WP_180307934.1">
    <property type="nucleotide sequence ID" value="NZ_CP058952.1"/>
</dbReference>
<protein>
    <recommendedName>
        <fullName evidence="1">HTH cro/C1-type domain-containing protein</fullName>
    </recommendedName>
</protein>
<evidence type="ECO:0000259" key="1">
    <source>
        <dbReference type="PROSITE" id="PS50943"/>
    </source>
</evidence>
<dbReference type="AlphaFoldDB" id="A0A7D5V9A9"/>
<gene>
    <name evidence="2" type="ORF">HZU75_04240</name>
</gene>
<dbReference type="KEGG" id="cfon:HZU75_04240"/>
<dbReference type="InterPro" id="IPR027910">
    <property type="entry name" value="YdiL_sf"/>
</dbReference>
<name>A0A7D5V9A9_9NEIS</name>
<organism evidence="2 3">
    <name type="scientific">Chitinibacter fontanus</name>
    <dbReference type="NCBI Taxonomy" id="1737446"/>
    <lineage>
        <taxon>Bacteria</taxon>
        <taxon>Pseudomonadati</taxon>
        <taxon>Pseudomonadota</taxon>
        <taxon>Betaproteobacteria</taxon>
        <taxon>Neisseriales</taxon>
        <taxon>Chitinibacteraceae</taxon>
        <taxon>Chitinibacter</taxon>
    </lineage>
</organism>
<dbReference type="Proteomes" id="UP000510822">
    <property type="component" value="Chromosome"/>
</dbReference>
<accession>A0A7D5V9A9</accession>
<dbReference type="CDD" id="cd00093">
    <property type="entry name" value="HTH_XRE"/>
    <property type="match status" value="1"/>
</dbReference>
<proteinExistence type="predicted"/>
<evidence type="ECO:0000313" key="3">
    <source>
        <dbReference type="Proteomes" id="UP000510822"/>
    </source>
</evidence>
<evidence type="ECO:0000313" key="2">
    <source>
        <dbReference type="EMBL" id="QLI80800.1"/>
    </source>
</evidence>
<reference evidence="2 3" key="1">
    <citation type="journal article" date="2016" name="Int. J. Syst. Evol. Microbiol.">
        <title>Chitinibacter fontanus sp. nov., isolated from a spring.</title>
        <authorList>
            <person name="Sheu S.Y."/>
            <person name="Li Y.S."/>
            <person name="Young C.C."/>
            <person name="Chen W.M."/>
        </authorList>
    </citation>
    <scope>NUCLEOTIDE SEQUENCE [LARGE SCALE GENOMIC DNA]</scope>
    <source>
        <strain evidence="2 3">STM-7</strain>
    </source>
</reference>
<sequence>MTPAELKTLRESLGIPVAWLAEQANVQRRTVEYWEAGRSIVPADVAELLIKLDQQFDRAAEQAFQVAQEKTSQYGQPQAVELRRYRTDAALWQARQDMQGLPVTAHAVLLNRSRKLLEKQGYAVRIDYADN</sequence>
<dbReference type="PROSITE" id="PS50943">
    <property type="entry name" value="HTH_CROC1"/>
    <property type="match status" value="1"/>
</dbReference>
<feature type="domain" description="HTH cro/C1-type" evidence="1">
    <location>
        <begin position="6"/>
        <end position="52"/>
    </location>
</feature>
<dbReference type="SUPFAM" id="SSF47413">
    <property type="entry name" value="lambda repressor-like DNA-binding domains"/>
    <property type="match status" value="1"/>
</dbReference>
<dbReference type="InterPro" id="IPR010982">
    <property type="entry name" value="Lambda_DNA-bd_dom_sf"/>
</dbReference>
<dbReference type="GO" id="GO:0003677">
    <property type="term" value="F:DNA binding"/>
    <property type="evidence" value="ECO:0007669"/>
    <property type="project" value="InterPro"/>
</dbReference>
<keyword evidence="3" id="KW-1185">Reference proteome</keyword>
<dbReference type="InterPro" id="IPR001387">
    <property type="entry name" value="Cro/C1-type_HTH"/>
</dbReference>